<dbReference type="InterPro" id="IPR020581">
    <property type="entry name" value="GDC_P"/>
</dbReference>
<evidence type="ECO:0000313" key="11">
    <source>
        <dbReference type="EMBL" id="GGC42279.1"/>
    </source>
</evidence>
<keyword evidence="5 8" id="KW-0663">Pyridoxal phosphate</keyword>
<protein>
    <recommendedName>
        <fullName evidence="8">Glycine dehydrogenase (decarboxylating)</fullName>
        <ecNumber evidence="8">1.4.4.2</ecNumber>
    </recommendedName>
    <alternativeName>
        <fullName evidence="8">Glycine cleavage system P-protein</fullName>
    </alternativeName>
    <alternativeName>
        <fullName evidence="8">Glycine decarboxylase</fullName>
    </alternativeName>
    <alternativeName>
        <fullName evidence="8">Glycine dehydrogenase (aminomethyl-transferring)</fullName>
    </alternativeName>
</protein>
<reference evidence="12" key="1">
    <citation type="journal article" date="2019" name="Int. J. Syst. Evol. Microbiol.">
        <title>The Global Catalogue of Microorganisms (GCM) 10K type strain sequencing project: providing services to taxonomists for standard genome sequencing and annotation.</title>
        <authorList>
            <consortium name="The Broad Institute Genomics Platform"/>
            <consortium name="The Broad Institute Genome Sequencing Center for Infectious Disease"/>
            <person name="Wu L."/>
            <person name="Ma J."/>
        </authorList>
    </citation>
    <scope>NUCLEOTIDE SEQUENCE [LARGE SCALE GENOMIC DNA]</scope>
    <source>
        <strain evidence="12">CGMCC 1.12479</strain>
    </source>
</reference>
<dbReference type="Gene3D" id="3.90.1150.10">
    <property type="entry name" value="Aspartate Aminotransferase, domain 1"/>
    <property type="match status" value="2"/>
</dbReference>
<gene>
    <name evidence="8 11" type="primary">gcvP</name>
    <name evidence="11" type="ORF">GCM10010993_21120</name>
</gene>
<dbReference type="SUPFAM" id="SSF53383">
    <property type="entry name" value="PLP-dependent transferases"/>
    <property type="match status" value="2"/>
</dbReference>
<evidence type="ECO:0000256" key="3">
    <source>
        <dbReference type="ARBA" id="ARBA00010756"/>
    </source>
</evidence>
<organism evidence="11 12">
    <name type="scientific">Belliella aquatica</name>
    <dbReference type="NCBI Taxonomy" id="1323734"/>
    <lineage>
        <taxon>Bacteria</taxon>
        <taxon>Pseudomonadati</taxon>
        <taxon>Bacteroidota</taxon>
        <taxon>Cytophagia</taxon>
        <taxon>Cytophagales</taxon>
        <taxon>Cyclobacteriaceae</taxon>
        <taxon>Belliella</taxon>
    </lineage>
</organism>
<feature type="modified residue" description="N6-(pyridoxal phosphate)lysine" evidence="8">
    <location>
        <position position="684"/>
    </location>
</feature>
<keyword evidence="12" id="KW-1185">Reference proteome</keyword>
<dbReference type="InterPro" id="IPR015422">
    <property type="entry name" value="PyrdxlP-dep_Trfase_small"/>
</dbReference>
<dbReference type="Gene3D" id="3.40.640.10">
    <property type="entry name" value="Type I PLP-dependent aspartate aminotransferase-like (Major domain)"/>
    <property type="match status" value="2"/>
</dbReference>
<dbReference type="EMBL" id="BMFD01000006">
    <property type="protein sequence ID" value="GGC42279.1"/>
    <property type="molecule type" value="Genomic_DNA"/>
</dbReference>
<feature type="domain" description="Glycine dehydrogenase C-terminal" evidence="10">
    <location>
        <begin position="756"/>
        <end position="876"/>
    </location>
</feature>
<dbReference type="InterPro" id="IPR049316">
    <property type="entry name" value="GDC-P_C"/>
</dbReference>
<keyword evidence="6 8" id="KW-0560">Oxidoreductase</keyword>
<dbReference type="Pfam" id="PF21478">
    <property type="entry name" value="GcvP2_C"/>
    <property type="match status" value="1"/>
</dbReference>
<feature type="domain" description="Glycine cleavage system P-protein N-terminal" evidence="9">
    <location>
        <begin position="1"/>
        <end position="416"/>
    </location>
</feature>
<dbReference type="InterPro" id="IPR015424">
    <property type="entry name" value="PyrdxlP-dep_Trfase"/>
</dbReference>
<evidence type="ECO:0000256" key="6">
    <source>
        <dbReference type="ARBA" id="ARBA00023002"/>
    </source>
</evidence>
<dbReference type="InterPro" id="IPR049315">
    <property type="entry name" value="GDC-P_N"/>
</dbReference>
<dbReference type="InterPro" id="IPR015421">
    <property type="entry name" value="PyrdxlP-dep_Trfase_major"/>
</dbReference>
<evidence type="ECO:0000256" key="1">
    <source>
        <dbReference type="ARBA" id="ARBA00001933"/>
    </source>
</evidence>
<comment type="subunit">
    <text evidence="4 8">The glycine cleavage system is composed of four proteins: P, T, L and H.</text>
</comment>
<dbReference type="InterPro" id="IPR003437">
    <property type="entry name" value="GcvP"/>
</dbReference>
<evidence type="ECO:0000256" key="2">
    <source>
        <dbReference type="ARBA" id="ARBA00003788"/>
    </source>
</evidence>
<evidence type="ECO:0000256" key="5">
    <source>
        <dbReference type="ARBA" id="ARBA00022898"/>
    </source>
</evidence>
<evidence type="ECO:0000256" key="7">
    <source>
        <dbReference type="ARBA" id="ARBA00049026"/>
    </source>
</evidence>
<accession>A0ABQ1MLD0</accession>
<name>A0ABQ1MLD0_9BACT</name>
<dbReference type="Proteomes" id="UP000635885">
    <property type="component" value="Unassembled WGS sequence"/>
</dbReference>
<evidence type="ECO:0000313" key="12">
    <source>
        <dbReference type="Proteomes" id="UP000635885"/>
    </source>
</evidence>
<dbReference type="CDD" id="cd00613">
    <property type="entry name" value="GDC-P"/>
    <property type="match status" value="1"/>
</dbReference>
<dbReference type="Pfam" id="PF02347">
    <property type="entry name" value="GDC-P"/>
    <property type="match status" value="2"/>
</dbReference>
<evidence type="ECO:0000259" key="10">
    <source>
        <dbReference type="Pfam" id="PF21478"/>
    </source>
</evidence>
<dbReference type="PANTHER" id="PTHR11773:SF1">
    <property type="entry name" value="GLYCINE DEHYDROGENASE (DECARBOXYLATING), MITOCHONDRIAL"/>
    <property type="match status" value="1"/>
</dbReference>
<feature type="domain" description="Glycine cleavage system P-protein N-terminal" evidence="9">
    <location>
        <begin position="438"/>
        <end position="713"/>
    </location>
</feature>
<dbReference type="EC" id="1.4.4.2" evidence="8"/>
<comment type="catalytic activity">
    <reaction evidence="7 8">
        <text>N(6)-[(R)-lipoyl]-L-lysyl-[glycine-cleavage complex H protein] + glycine + H(+) = N(6)-[(R)-S(8)-aminomethyldihydrolipoyl]-L-lysyl-[glycine-cleavage complex H protein] + CO2</text>
        <dbReference type="Rhea" id="RHEA:24304"/>
        <dbReference type="Rhea" id="RHEA-COMP:10494"/>
        <dbReference type="Rhea" id="RHEA-COMP:10495"/>
        <dbReference type="ChEBI" id="CHEBI:15378"/>
        <dbReference type="ChEBI" id="CHEBI:16526"/>
        <dbReference type="ChEBI" id="CHEBI:57305"/>
        <dbReference type="ChEBI" id="CHEBI:83099"/>
        <dbReference type="ChEBI" id="CHEBI:83143"/>
        <dbReference type="EC" id="1.4.4.2"/>
    </reaction>
</comment>
<sequence length="939" mass="103115">MLEKIGAASIDELIDQTIPKSIQLTKPLDLPSAKSEAAFLKEFKTLASKNKIFKSFIGLGYYDTIVPGVILRNVLENPGWYTAYTPYQAEIAQGRLEALINYQTMVMDLTKMEMANASLLDEATAAAEAMTMLHASKPREKKNANKFFVDEKVFPQTRDLLITRSTPVGIELVIAPLSELDLTDADIFGVLIQYPNMDGEVIDHAALVAAAKENNVLTAFATDLLSLTLLTPPGEMGADVVVGTSQRLGVPMGFGGPHAAFFATKETYKRQVPGRIIGVSQDRDGNKAYRMALQTREQHIKREKATSNICTAQVLLAVMAGMYSVYHGPKGLKEIAARTHGLASLTAQALKVMGFEQENSNFFDTIKIKVDAVQQSKIQAFALSAEMNFRYEEGAIFLSFDEPKTLEDVKDVIEVFAKSTNQKAEINWDELIEGLEINLPKGLERTSDYLTHPVFNQFHAEHEMLRYIKRLENKDLSLVHSMISLGSCTMKLNATTEMIPVTWPEFGQLHPFCPQDQAAGYYELFQNLRNWLTEITGFADTSLQPNSGAQGEYAGLMVIRAYHMSRGDHHRNIAIIPTSAHGTNPASAVMAGMKVVLVKCDEKGNIDIDDLRQKAEAHSNELAALMVTYPSTHGVFEEAIQEICQIIHDHGGQVYMDGANMNAQVGLTSPGRIGADVCHLNLHKTFCIPHGGGGPGMGPISVAEQLVPFLPGNPLVQTGGTQAINAISAAPFGSASILPISYAYIAMMGGDGLTNATKIAILNANYIKVKLEQYYPILYTGIGGRAAHEMILDCRAFKEVGIEVEDIAKRLMDYGFHAPTVSFPVAGTLMIEPTESETVVELDRFCDAMIAIRAEIQEVYDGVADKENNVLKNAPHTAVLALADNWDLPYTREKAVYPLPYVRGNKFWPTVRRIDSAFGDRNLICSCIPVEEYASEVEG</sequence>
<proteinExistence type="inferred from homology"/>
<comment type="cofactor">
    <cofactor evidence="1 8">
        <name>pyridoxal 5'-phosphate</name>
        <dbReference type="ChEBI" id="CHEBI:597326"/>
    </cofactor>
</comment>
<comment type="caution">
    <text evidence="11">The sequence shown here is derived from an EMBL/GenBank/DDBJ whole genome shotgun (WGS) entry which is preliminary data.</text>
</comment>
<dbReference type="NCBIfam" id="NF003346">
    <property type="entry name" value="PRK04366.1"/>
    <property type="match status" value="1"/>
</dbReference>
<dbReference type="NCBIfam" id="NF001696">
    <property type="entry name" value="PRK00451.1"/>
    <property type="match status" value="1"/>
</dbReference>
<comment type="similarity">
    <text evidence="3 8">Belongs to the GcvP family.</text>
</comment>
<comment type="function">
    <text evidence="2 8">The glycine cleavage system catalyzes the degradation of glycine. The P protein binds the alpha-amino group of glycine through its pyridoxal phosphate cofactor; CO(2) is released and the remaining methylamine moiety is then transferred to the lipoamide cofactor of the H protein.</text>
</comment>
<evidence type="ECO:0000256" key="8">
    <source>
        <dbReference type="HAMAP-Rule" id="MF_00711"/>
    </source>
</evidence>
<dbReference type="NCBIfam" id="TIGR00461">
    <property type="entry name" value="gcvP"/>
    <property type="match status" value="1"/>
</dbReference>
<evidence type="ECO:0000256" key="4">
    <source>
        <dbReference type="ARBA" id="ARBA00011690"/>
    </source>
</evidence>
<dbReference type="HAMAP" id="MF_00711">
    <property type="entry name" value="GcvP"/>
    <property type="match status" value="1"/>
</dbReference>
<dbReference type="PANTHER" id="PTHR11773">
    <property type="entry name" value="GLYCINE DEHYDROGENASE, DECARBOXYLATING"/>
    <property type="match status" value="1"/>
</dbReference>
<evidence type="ECO:0000259" key="9">
    <source>
        <dbReference type="Pfam" id="PF02347"/>
    </source>
</evidence>